<proteinExistence type="predicted"/>
<gene>
    <name evidence="2" type="ORF">Acr_01g0004420</name>
</gene>
<dbReference type="AlphaFoldDB" id="A0A7J0E287"/>
<feature type="region of interest" description="Disordered" evidence="1">
    <location>
        <begin position="1"/>
        <end position="20"/>
    </location>
</feature>
<protein>
    <submittedName>
        <fullName evidence="2">Uncharacterized protein</fullName>
    </submittedName>
</protein>
<evidence type="ECO:0000256" key="1">
    <source>
        <dbReference type="SAM" id="MobiDB-lite"/>
    </source>
</evidence>
<accession>A0A7J0E287</accession>
<dbReference type="Proteomes" id="UP000585474">
    <property type="component" value="Unassembled WGS sequence"/>
</dbReference>
<sequence>MDLAKGAGVGEGVAGGAASVAKEGAGVVGGRREGDERGGGVQRVLYEAVGVATVLVEEEVALPVFIHGGVRV</sequence>
<evidence type="ECO:0000313" key="2">
    <source>
        <dbReference type="EMBL" id="GFY80633.1"/>
    </source>
</evidence>
<name>A0A7J0E287_9ERIC</name>
<evidence type="ECO:0000313" key="3">
    <source>
        <dbReference type="Proteomes" id="UP000585474"/>
    </source>
</evidence>
<dbReference type="EMBL" id="BJWL01000001">
    <property type="protein sequence ID" value="GFY80633.1"/>
    <property type="molecule type" value="Genomic_DNA"/>
</dbReference>
<reference evidence="2 3" key="1">
    <citation type="submission" date="2019-07" db="EMBL/GenBank/DDBJ databases">
        <title>De Novo Assembly of kiwifruit Actinidia rufa.</title>
        <authorList>
            <person name="Sugita-Konishi S."/>
            <person name="Sato K."/>
            <person name="Mori E."/>
            <person name="Abe Y."/>
            <person name="Kisaki G."/>
            <person name="Hamano K."/>
            <person name="Suezawa K."/>
            <person name="Otani M."/>
            <person name="Fukuda T."/>
            <person name="Manabe T."/>
            <person name="Gomi K."/>
            <person name="Tabuchi M."/>
            <person name="Akimitsu K."/>
            <person name="Kataoka I."/>
        </authorList>
    </citation>
    <scope>NUCLEOTIDE SEQUENCE [LARGE SCALE GENOMIC DNA]</scope>
    <source>
        <strain evidence="3">cv. Fuchu</strain>
    </source>
</reference>
<organism evidence="2 3">
    <name type="scientific">Actinidia rufa</name>
    <dbReference type="NCBI Taxonomy" id="165716"/>
    <lineage>
        <taxon>Eukaryota</taxon>
        <taxon>Viridiplantae</taxon>
        <taxon>Streptophyta</taxon>
        <taxon>Embryophyta</taxon>
        <taxon>Tracheophyta</taxon>
        <taxon>Spermatophyta</taxon>
        <taxon>Magnoliopsida</taxon>
        <taxon>eudicotyledons</taxon>
        <taxon>Gunneridae</taxon>
        <taxon>Pentapetalae</taxon>
        <taxon>asterids</taxon>
        <taxon>Ericales</taxon>
        <taxon>Actinidiaceae</taxon>
        <taxon>Actinidia</taxon>
    </lineage>
</organism>
<keyword evidence="3" id="KW-1185">Reference proteome</keyword>
<comment type="caution">
    <text evidence="2">The sequence shown here is derived from an EMBL/GenBank/DDBJ whole genome shotgun (WGS) entry which is preliminary data.</text>
</comment>